<evidence type="ECO:0000313" key="4">
    <source>
        <dbReference type="Proteomes" id="UP000178520"/>
    </source>
</evidence>
<dbReference type="Gene3D" id="2.60.40.10">
    <property type="entry name" value="Immunoglobulins"/>
    <property type="match status" value="1"/>
</dbReference>
<comment type="caution">
    <text evidence="3">The sequence shown here is derived from an EMBL/GenBank/DDBJ whole genome shotgun (WGS) entry which is preliminary data.</text>
</comment>
<dbReference type="SUPFAM" id="SSF53955">
    <property type="entry name" value="Lysozyme-like"/>
    <property type="match status" value="1"/>
</dbReference>
<dbReference type="Pfam" id="PF05345">
    <property type="entry name" value="He_PIG"/>
    <property type="match status" value="1"/>
</dbReference>
<gene>
    <name evidence="3" type="ORF">A2735_03630</name>
</gene>
<feature type="transmembrane region" description="Helical" evidence="1">
    <location>
        <begin position="78"/>
        <end position="101"/>
    </location>
</feature>
<keyword evidence="1" id="KW-0472">Membrane</keyword>
<evidence type="ECO:0000256" key="1">
    <source>
        <dbReference type="SAM" id="Phobius"/>
    </source>
</evidence>
<dbReference type="InterPro" id="IPR023346">
    <property type="entry name" value="Lysozyme-like_dom_sf"/>
</dbReference>
<dbReference type="InterPro" id="IPR043993">
    <property type="entry name" value="T4SS_pilin"/>
</dbReference>
<feature type="chain" id="PRO_5009535282" description="Transglycosylase SLT domain-containing protein" evidence="2">
    <location>
        <begin position="26"/>
        <end position="552"/>
    </location>
</feature>
<proteinExistence type="predicted"/>
<protein>
    <recommendedName>
        <fullName evidence="5">Transglycosylase SLT domain-containing protein</fullName>
    </recommendedName>
</protein>
<evidence type="ECO:0008006" key="5">
    <source>
        <dbReference type="Google" id="ProtNLM"/>
    </source>
</evidence>
<feature type="signal peptide" evidence="2">
    <location>
        <begin position="1"/>
        <end position="25"/>
    </location>
</feature>
<keyword evidence="2" id="KW-0732">Signal</keyword>
<dbReference type="Gene3D" id="1.10.530.10">
    <property type="match status" value="1"/>
</dbReference>
<name>A0A1F8EAL4_9BACT</name>
<dbReference type="STRING" id="1802660.A2735_03630"/>
<dbReference type="Proteomes" id="UP000178520">
    <property type="component" value="Unassembled WGS sequence"/>
</dbReference>
<dbReference type="Pfam" id="PF18895">
    <property type="entry name" value="T4SS_pilin"/>
    <property type="match status" value="1"/>
</dbReference>
<organism evidence="3 4">
    <name type="scientific">Candidatus Yanofskybacteria bacterium RIFCSPHIGHO2_01_FULL_41_21</name>
    <dbReference type="NCBI Taxonomy" id="1802660"/>
    <lineage>
        <taxon>Bacteria</taxon>
        <taxon>Candidatus Yanofskyibacteriota</taxon>
    </lineage>
</organism>
<evidence type="ECO:0000313" key="3">
    <source>
        <dbReference type="EMBL" id="OGM97667.1"/>
    </source>
</evidence>
<reference evidence="3 4" key="1">
    <citation type="journal article" date="2016" name="Nat. Commun.">
        <title>Thousands of microbial genomes shed light on interconnected biogeochemical processes in an aquifer system.</title>
        <authorList>
            <person name="Anantharaman K."/>
            <person name="Brown C.T."/>
            <person name="Hug L.A."/>
            <person name="Sharon I."/>
            <person name="Castelle C.J."/>
            <person name="Probst A.J."/>
            <person name="Thomas B.C."/>
            <person name="Singh A."/>
            <person name="Wilkins M.J."/>
            <person name="Karaoz U."/>
            <person name="Brodie E.L."/>
            <person name="Williams K.H."/>
            <person name="Hubbard S.S."/>
            <person name="Banfield J.F."/>
        </authorList>
    </citation>
    <scope>NUCLEOTIDE SEQUENCE [LARGE SCALE GENOMIC DNA]</scope>
</reference>
<dbReference type="EMBL" id="MGJA01000010">
    <property type="protein sequence ID" value="OGM97667.1"/>
    <property type="molecule type" value="Genomic_DNA"/>
</dbReference>
<keyword evidence="1" id="KW-1133">Transmembrane helix</keyword>
<accession>A0A1F8EAL4</accession>
<evidence type="ECO:0000256" key="2">
    <source>
        <dbReference type="SAM" id="SignalP"/>
    </source>
</evidence>
<feature type="transmembrane region" description="Helical" evidence="1">
    <location>
        <begin position="122"/>
        <end position="139"/>
    </location>
</feature>
<sequence>MAKKYLTIIVLLVSLLFTLPRTASAVDWFPIVPCGLNNKPANATRMDTLPDGTQVPHDYTQPCNRCLLIELGKNVIDLTFFGIVPAVGTLMFLIAGFIILFNAREGNSSGVTKGRQIMKDTAIGIAIILGAWLITNFILKSLAPNQAAGVCLQSGVCDTDASKTCTTNTECPGTPWYQIQCTTGTLKDVVDGTTPPPPSTVVPKYSCNSSNRCVLDPNGQYTSNVCSGNCQAPTGGVLAIATASLPDAVQNTAYTQSLSATGGTAPYIWTLSSGTLPVGLAISGSNISGTPTTTGTATFTVKVEDSSSAKQSATKGLTIKVNTTVAGTQCGNMAAVCSASTCKPFISDPALPPGKTDWTYLISSVASQHQIIGVDTAKFLEAIIRTESQGKIARQSGSTPPSCGLTQMQAGTANMFRQQCGINHAVTCDWLQGKALQAGETIEMVAQADICMAAEYAKSIKGGRCYGGQVRDIAAGYNGGDGCNVSINPDNALALSESCSSSSTAVNKYETDCSGRPTLRYECVFNNLSHTTCNTGFVETRDYVQQFNACYQ</sequence>
<keyword evidence="1" id="KW-0812">Transmembrane</keyword>
<dbReference type="AlphaFoldDB" id="A0A1F8EAL4"/>
<dbReference type="InterPro" id="IPR013783">
    <property type="entry name" value="Ig-like_fold"/>
</dbReference>